<gene>
    <name evidence="1" type="ORF">DEO72_LG3g1579</name>
</gene>
<name>A0A4D6LEV5_VIGUN</name>
<dbReference type="EMBL" id="CP039347">
    <property type="protein sequence ID" value="QCD87048.1"/>
    <property type="molecule type" value="Genomic_DNA"/>
</dbReference>
<organism evidence="1 2">
    <name type="scientific">Vigna unguiculata</name>
    <name type="common">Cowpea</name>
    <dbReference type="NCBI Taxonomy" id="3917"/>
    <lineage>
        <taxon>Eukaryota</taxon>
        <taxon>Viridiplantae</taxon>
        <taxon>Streptophyta</taxon>
        <taxon>Embryophyta</taxon>
        <taxon>Tracheophyta</taxon>
        <taxon>Spermatophyta</taxon>
        <taxon>Magnoliopsida</taxon>
        <taxon>eudicotyledons</taxon>
        <taxon>Gunneridae</taxon>
        <taxon>Pentapetalae</taxon>
        <taxon>rosids</taxon>
        <taxon>fabids</taxon>
        <taxon>Fabales</taxon>
        <taxon>Fabaceae</taxon>
        <taxon>Papilionoideae</taxon>
        <taxon>50 kb inversion clade</taxon>
        <taxon>NPAAA clade</taxon>
        <taxon>indigoferoid/millettioid clade</taxon>
        <taxon>Phaseoleae</taxon>
        <taxon>Vigna</taxon>
    </lineage>
</organism>
<sequence>MHHTQSVKIANQTKPLKHTYQFTTVNLAQAKELSLRRGEPLAQAASSRLGEIAHSGHVEVSLKLAPLA</sequence>
<dbReference type="AlphaFoldDB" id="A0A4D6LEV5"/>
<keyword evidence="2" id="KW-1185">Reference proteome</keyword>
<dbReference type="Proteomes" id="UP000501690">
    <property type="component" value="Linkage Group LG3"/>
</dbReference>
<protein>
    <submittedName>
        <fullName evidence="1">Uncharacterized protein</fullName>
    </submittedName>
</protein>
<reference evidence="1 2" key="1">
    <citation type="submission" date="2019-04" db="EMBL/GenBank/DDBJ databases">
        <title>An improved genome assembly and genetic linkage map for asparagus bean, Vigna unguiculata ssp. sesquipedialis.</title>
        <authorList>
            <person name="Xia Q."/>
            <person name="Zhang R."/>
            <person name="Dong Y."/>
        </authorList>
    </citation>
    <scope>NUCLEOTIDE SEQUENCE [LARGE SCALE GENOMIC DNA]</scope>
    <source>
        <tissue evidence="1">Leaf</tissue>
    </source>
</reference>
<evidence type="ECO:0000313" key="2">
    <source>
        <dbReference type="Proteomes" id="UP000501690"/>
    </source>
</evidence>
<accession>A0A4D6LEV5</accession>
<evidence type="ECO:0000313" key="1">
    <source>
        <dbReference type="EMBL" id="QCD87048.1"/>
    </source>
</evidence>
<proteinExistence type="predicted"/>